<evidence type="ECO:0000313" key="2">
    <source>
        <dbReference type="Proteomes" id="UP001066276"/>
    </source>
</evidence>
<accession>A0AAV7QER3</accession>
<reference evidence="1" key="1">
    <citation type="journal article" date="2022" name="bioRxiv">
        <title>Sequencing and chromosome-scale assembly of the giantPleurodeles waltlgenome.</title>
        <authorList>
            <person name="Brown T."/>
            <person name="Elewa A."/>
            <person name="Iarovenko S."/>
            <person name="Subramanian E."/>
            <person name="Araus A.J."/>
            <person name="Petzold A."/>
            <person name="Susuki M."/>
            <person name="Suzuki K.-i.T."/>
            <person name="Hayashi T."/>
            <person name="Toyoda A."/>
            <person name="Oliveira C."/>
            <person name="Osipova E."/>
            <person name="Leigh N.D."/>
            <person name="Simon A."/>
            <person name="Yun M.H."/>
        </authorList>
    </citation>
    <scope>NUCLEOTIDE SEQUENCE</scope>
    <source>
        <strain evidence="1">20211129_DDA</strain>
        <tissue evidence="1">Liver</tissue>
    </source>
</reference>
<keyword evidence="2" id="KW-1185">Reference proteome</keyword>
<comment type="caution">
    <text evidence="1">The sequence shown here is derived from an EMBL/GenBank/DDBJ whole genome shotgun (WGS) entry which is preliminary data.</text>
</comment>
<dbReference type="PANTHER" id="PTHR19446">
    <property type="entry name" value="REVERSE TRANSCRIPTASES"/>
    <property type="match status" value="1"/>
</dbReference>
<dbReference type="Proteomes" id="UP001066276">
    <property type="component" value="Chromosome 6"/>
</dbReference>
<gene>
    <name evidence="1" type="ORF">NDU88_004188</name>
</gene>
<name>A0AAV7QER3_PLEWA</name>
<sequence length="172" mass="19150">MGIDQDTSWLDYRIGRLSLATILYIKDARGDGVSSRDEIFADFAEYLRVLYSAGTPGLERYLKDFERGAGLPRLCPEQRQGLEEDISLQDLEEASKAMKKAKGLGEDGFPVELYKTVKGTLLPMLLEVFMEARDRGTLLASMREGLVCLMQKPGLLSYAGWTTGLIDLGEMT</sequence>
<organism evidence="1 2">
    <name type="scientific">Pleurodeles waltl</name>
    <name type="common">Iberian ribbed newt</name>
    <dbReference type="NCBI Taxonomy" id="8319"/>
    <lineage>
        <taxon>Eukaryota</taxon>
        <taxon>Metazoa</taxon>
        <taxon>Chordata</taxon>
        <taxon>Craniata</taxon>
        <taxon>Vertebrata</taxon>
        <taxon>Euteleostomi</taxon>
        <taxon>Amphibia</taxon>
        <taxon>Batrachia</taxon>
        <taxon>Caudata</taxon>
        <taxon>Salamandroidea</taxon>
        <taxon>Salamandridae</taxon>
        <taxon>Pleurodelinae</taxon>
        <taxon>Pleurodeles</taxon>
    </lineage>
</organism>
<protein>
    <submittedName>
        <fullName evidence="1">Uncharacterized protein</fullName>
    </submittedName>
</protein>
<evidence type="ECO:0000313" key="1">
    <source>
        <dbReference type="EMBL" id="KAJ1137792.1"/>
    </source>
</evidence>
<dbReference type="AlphaFoldDB" id="A0AAV7QER3"/>
<proteinExistence type="predicted"/>
<dbReference type="EMBL" id="JANPWB010000010">
    <property type="protein sequence ID" value="KAJ1137792.1"/>
    <property type="molecule type" value="Genomic_DNA"/>
</dbReference>